<reference evidence="14" key="1">
    <citation type="submission" date="2020-10" db="EMBL/GenBank/DDBJ databases">
        <authorList>
            <person name="Kikuchi T."/>
        </authorList>
    </citation>
    <scope>NUCLEOTIDE SEQUENCE</scope>
    <source>
        <strain evidence="14">NKZ352</strain>
    </source>
</reference>
<dbReference type="GO" id="GO:0004615">
    <property type="term" value="F:phosphomannomutase activity"/>
    <property type="evidence" value="ECO:0007669"/>
    <property type="project" value="UniProtKB-EC"/>
</dbReference>
<dbReference type="Gene3D" id="3.40.50.1000">
    <property type="entry name" value="HAD superfamily/HAD-like"/>
    <property type="match status" value="1"/>
</dbReference>
<feature type="active site" description="Proton donor/acceptor" evidence="10">
    <location>
        <position position="11"/>
    </location>
</feature>
<evidence type="ECO:0000256" key="11">
    <source>
        <dbReference type="PIRSR" id="PIRSR605002-2"/>
    </source>
</evidence>
<evidence type="ECO:0000256" key="7">
    <source>
        <dbReference type="ARBA" id="ARBA00022723"/>
    </source>
</evidence>
<name>A0A8S1HN76_9PELO</name>
<organism evidence="14 15">
    <name type="scientific">Caenorhabditis auriculariae</name>
    <dbReference type="NCBI Taxonomy" id="2777116"/>
    <lineage>
        <taxon>Eukaryota</taxon>
        <taxon>Metazoa</taxon>
        <taxon>Ecdysozoa</taxon>
        <taxon>Nematoda</taxon>
        <taxon>Chromadorea</taxon>
        <taxon>Rhabditida</taxon>
        <taxon>Rhabditina</taxon>
        <taxon>Rhabditomorpha</taxon>
        <taxon>Rhabditoidea</taxon>
        <taxon>Rhabditidae</taxon>
        <taxon>Peloderinae</taxon>
        <taxon>Caenorhabditis</taxon>
    </lineage>
</organism>
<dbReference type="OrthoDB" id="10264771at2759"/>
<comment type="caution">
    <text evidence="14">The sequence shown here is derived from an EMBL/GenBank/DDBJ whole genome shotgun (WGS) entry which is preliminary data.</text>
</comment>
<evidence type="ECO:0000256" key="3">
    <source>
        <dbReference type="ARBA" id="ARBA00009736"/>
    </source>
</evidence>
<dbReference type="InterPro" id="IPR005002">
    <property type="entry name" value="PMM"/>
</dbReference>
<comment type="cofactor">
    <cofactor evidence="12">
        <name>Mg(2+)</name>
        <dbReference type="ChEBI" id="CHEBI:18420"/>
    </cofactor>
</comment>
<dbReference type="GO" id="GO:0009298">
    <property type="term" value="P:GDP-mannose biosynthetic process"/>
    <property type="evidence" value="ECO:0007669"/>
    <property type="project" value="InterPro"/>
</dbReference>
<evidence type="ECO:0000256" key="4">
    <source>
        <dbReference type="ARBA" id="ARBA00011738"/>
    </source>
</evidence>
<keyword evidence="8 12" id="KW-0460">Magnesium</keyword>
<sequence>MSRTILVFDVDGTLTPARQGISPEMTAFLAETRRKLPLAVVGGSDLRKITEQLAKDHEHLLSLFDYVFSENGLVGYKGTEIYPSQTIQSVLGEQRLQEVINYALRYFSELTLPVKRGNFIEFRKGMLNLSPIGRSCSQSERDGFVAFDNEHKIREKFAAKLREKFSDYGLSFAIGGEISVDVFPTGWDKTYCLKYFESDFDTIHFFGDRTQPGGNDHEIFADPRTVGHTVKGPADTIRQVSEVLESLKLSQ</sequence>
<feature type="binding site" evidence="11">
    <location>
        <position position="18"/>
    </location>
    <ligand>
        <name>alpha-D-mannose 1-phosphate</name>
        <dbReference type="ChEBI" id="CHEBI:58409"/>
    </ligand>
</feature>
<dbReference type="EC" id="5.4.2.8" evidence="5 13"/>
<evidence type="ECO:0000256" key="2">
    <source>
        <dbReference type="ARBA" id="ARBA00004699"/>
    </source>
</evidence>
<dbReference type="SFLD" id="SFLDG01140">
    <property type="entry name" value="C2.B:_Phosphomannomutase_and_P"/>
    <property type="match status" value="1"/>
</dbReference>
<dbReference type="SFLD" id="SFLDF00445">
    <property type="entry name" value="alpha-phosphomannomutase"/>
    <property type="match status" value="1"/>
</dbReference>
<feature type="binding site" evidence="12">
    <location>
        <position position="222"/>
    </location>
    <ligand>
        <name>Mg(2+)</name>
        <dbReference type="ChEBI" id="CHEBI:18420"/>
        <label>1</label>
    </ligand>
</feature>
<comment type="subcellular location">
    <subcellularLocation>
        <location evidence="1 13">Cytoplasm</location>
    </subcellularLocation>
</comment>
<feature type="active site" description="Nucleophile" evidence="10">
    <location>
        <position position="9"/>
    </location>
</feature>
<keyword evidence="9 13" id="KW-0413">Isomerase</keyword>
<feature type="binding site" evidence="12">
    <location>
        <position position="11"/>
    </location>
    <ligand>
        <name>Mg(2+)</name>
        <dbReference type="ChEBI" id="CHEBI:18420"/>
        <label>1</label>
    </ligand>
</feature>
<feature type="binding site" evidence="12">
    <location>
        <position position="9"/>
    </location>
    <ligand>
        <name>Mg(2+)</name>
        <dbReference type="ChEBI" id="CHEBI:18420"/>
        <label>1</label>
    </ligand>
</feature>
<dbReference type="SFLD" id="SFLDG01143">
    <property type="entry name" value="C2.B.3:_Phosphomannomutase_Lik"/>
    <property type="match status" value="1"/>
</dbReference>
<dbReference type="NCBIfam" id="TIGR01484">
    <property type="entry name" value="HAD-SF-IIB"/>
    <property type="match status" value="1"/>
</dbReference>
<accession>A0A8S1HN76</accession>
<keyword evidence="6 13" id="KW-0963">Cytoplasm</keyword>
<dbReference type="CDD" id="cd02585">
    <property type="entry name" value="HAD_PMM"/>
    <property type="match status" value="1"/>
</dbReference>
<evidence type="ECO:0000256" key="1">
    <source>
        <dbReference type="ARBA" id="ARBA00004496"/>
    </source>
</evidence>
<feature type="binding site" evidence="11">
    <location>
        <position position="123"/>
    </location>
    <ligand>
        <name>alpha-D-mannose 1-phosphate</name>
        <dbReference type="ChEBI" id="CHEBI:58409"/>
    </ligand>
</feature>
<feature type="binding site" evidence="12">
    <location>
        <position position="220"/>
    </location>
    <ligand>
        <name>Mg(2+)</name>
        <dbReference type="ChEBI" id="CHEBI:18420"/>
        <label>1</label>
    </ligand>
</feature>
<comment type="function">
    <text evidence="13">Involved in the synthesis of the GDP-mannose and dolichol-phosphate-mannose required for a number of critical mannosyl transfer reactions.</text>
</comment>
<dbReference type="GO" id="GO:0046872">
    <property type="term" value="F:metal ion binding"/>
    <property type="evidence" value="ECO:0007669"/>
    <property type="project" value="UniProtKB-KW"/>
</dbReference>
<dbReference type="Pfam" id="PF03332">
    <property type="entry name" value="PMM"/>
    <property type="match status" value="1"/>
</dbReference>
<dbReference type="AlphaFoldDB" id="A0A8S1HN76"/>
<dbReference type="SUPFAM" id="SSF56784">
    <property type="entry name" value="HAD-like"/>
    <property type="match status" value="1"/>
</dbReference>
<feature type="binding site" evidence="12">
    <location>
        <position position="208"/>
    </location>
    <ligand>
        <name>Mg(2+)</name>
        <dbReference type="ChEBI" id="CHEBI:18420"/>
        <label>1</label>
    </ligand>
</feature>
<keyword evidence="7 12" id="KW-0479">Metal-binding</keyword>
<proteinExistence type="inferred from homology"/>
<evidence type="ECO:0000256" key="6">
    <source>
        <dbReference type="ARBA" id="ARBA00022490"/>
    </source>
</evidence>
<evidence type="ECO:0000256" key="13">
    <source>
        <dbReference type="RuleBase" id="RU361118"/>
    </source>
</evidence>
<comment type="catalytic activity">
    <reaction evidence="13">
        <text>alpha-D-mannose 1-phosphate = D-mannose 6-phosphate</text>
        <dbReference type="Rhea" id="RHEA:11140"/>
        <dbReference type="ChEBI" id="CHEBI:58409"/>
        <dbReference type="ChEBI" id="CHEBI:58735"/>
        <dbReference type="EC" id="5.4.2.8"/>
    </reaction>
</comment>
<evidence type="ECO:0000256" key="8">
    <source>
        <dbReference type="ARBA" id="ARBA00022842"/>
    </source>
</evidence>
<gene>
    <name evidence="14" type="ORF">CAUJ_LOCUS10529</name>
</gene>
<dbReference type="PANTHER" id="PTHR10466">
    <property type="entry name" value="PHOSPHOMANNOMUTASE"/>
    <property type="match status" value="1"/>
</dbReference>
<keyword evidence="15" id="KW-1185">Reference proteome</keyword>
<comment type="similarity">
    <text evidence="3 13">Belongs to the eukaryotic PMM family.</text>
</comment>
<dbReference type="SFLD" id="SFLDS00003">
    <property type="entry name" value="Haloacid_Dehalogenase"/>
    <property type="match status" value="1"/>
</dbReference>
<dbReference type="GO" id="GO:0006487">
    <property type="term" value="P:protein N-linked glycosylation"/>
    <property type="evidence" value="ECO:0007669"/>
    <property type="project" value="TreeGrafter"/>
</dbReference>
<feature type="binding site" evidence="12">
    <location>
        <position position="225"/>
    </location>
    <ligand>
        <name>Mg(2+)</name>
        <dbReference type="ChEBI" id="CHEBI:18420"/>
        <label>1</label>
    </ligand>
</feature>
<protein>
    <recommendedName>
        <fullName evidence="5 13">Phosphomannomutase</fullName>
        <ecNumber evidence="5 13">5.4.2.8</ecNumber>
    </recommendedName>
</protein>
<dbReference type="InterPro" id="IPR043169">
    <property type="entry name" value="PMM_cap"/>
</dbReference>
<dbReference type="Gene3D" id="3.30.1240.20">
    <property type="match status" value="1"/>
</dbReference>
<feature type="binding site" evidence="11">
    <location>
        <position position="179"/>
    </location>
    <ligand>
        <name>alpha-D-mannose 1-phosphate</name>
        <dbReference type="ChEBI" id="CHEBI:58409"/>
    </ligand>
</feature>
<evidence type="ECO:0000256" key="5">
    <source>
        <dbReference type="ARBA" id="ARBA00012730"/>
    </source>
</evidence>
<dbReference type="EMBL" id="CAJGYM010000046">
    <property type="protein sequence ID" value="CAD6194610.1"/>
    <property type="molecule type" value="Genomic_DNA"/>
</dbReference>
<dbReference type="InterPro" id="IPR006379">
    <property type="entry name" value="HAD-SF_hydro_IIB"/>
</dbReference>
<evidence type="ECO:0000313" key="15">
    <source>
        <dbReference type="Proteomes" id="UP000835052"/>
    </source>
</evidence>
<dbReference type="PANTHER" id="PTHR10466:SF0">
    <property type="entry name" value="PHOSPHOMANNOMUTASE"/>
    <property type="match status" value="1"/>
</dbReference>
<evidence type="ECO:0000256" key="9">
    <source>
        <dbReference type="ARBA" id="ARBA00023235"/>
    </source>
</evidence>
<evidence type="ECO:0000256" key="12">
    <source>
        <dbReference type="PIRSR" id="PIRSR605002-3"/>
    </source>
</evidence>
<evidence type="ECO:0000313" key="14">
    <source>
        <dbReference type="EMBL" id="CAD6194610.1"/>
    </source>
</evidence>
<comment type="subunit">
    <text evidence="4 13">Homodimer.</text>
</comment>
<dbReference type="Proteomes" id="UP000835052">
    <property type="component" value="Unassembled WGS sequence"/>
</dbReference>
<dbReference type="InterPro" id="IPR023214">
    <property type="entry name" value="HAD_sf"/>
</dbReference>
<evidence type="ECO:0000256" key="10">
    <source>
        <dbReference type="PIRSR" id="PIRSR605002-1"/>
    </source>
</evidence>
<feature type="binding site" evidence="11">
    <location>
        <position position="181"/>
    </location>
    <ligand>
        <name>alpha-D-mannose 1-phosphate</name>
        <dbReference type="ChEBI" id="CHEBI:58409"/>
    </ligand>
</feature>
<dbReference type="InterPro" id="IPR036412">
    <property type="entry name" value="HAD-like_sf"/>
</dbReference>
<dbReference type="FunFam" id="3.30.1240.20:FF:000001">
    <property type="entry name" value="Phosphomannomutase"/>
    <property type="match status" value="1"/>
</dbReference>
<comment type="pathway">
    <text evidence="2 13">Nucleotide-sugar biosynthesis; GDP-alpha-D-mannose biosynthesis; alpha-D-mannose 1-phosphate from D-fructose 6-phosphate: step 2/2.</text>
</comment>
<dbReference type="GO" id="GO:0006013">
    <property type="term" value="P:mannose metabolic process"/>
    <property type="evidence" value="ECO:0007669"/>
    <property type="project" value="TreeGrafter"/>
</dbReference>
<dbReference type="GO" id="GO:0005829">
    <property type="term" value="C:cytosol"/>
    <property type="evidence" value="ECO:0007669"/>
    <property type="project" value="TreeGrafter"/>
</dbReference>
<feature type="binding site" evidence="11">
    <location>
        <position position="141"/>
    </location>
    <ligand>
        <name>alpha-D-mannose 1-phosphate</name>
        <dbReference type="ChEBI" id="CHEBI:58409"/>
    </ligand>
</feature>
<feature type="binding site" evidence="11">
    <location>
        <position position="134"/>
    </location>
    <ligand>
        <name>alpha-D-mannose 1-phosphate</name>
        <dbReference type="ChEBI" id="CHEBI:58409"/>
    </ligand>
</feature>